<accession>Q2SQ00</accession>
<sequence length="304" mass="33557">MGFSYFIVAAVLSASCSLEPPELTQPLYRVAVIDRFYPGDESFASEEDKDMDGWLNGMVDLDRDRKREPLYHGDIVSLLASAPQVAVTPYPLTPGQPAQAEILRQLAEVRKHVFWGEPIDAVVLSWESSTLISAFEKPLRSENVESYKAVVRSWAEHDPVWSLSYRIIRLMEDLAETGVQVYTIAGNGGRGMVNTYSFADGVVTVGAVEEELGDFIADNELVDTHDQAAYFFRLVLDVTGAPVGYDVDGDDCADVPVTCLTGYSPERTDYPTRPWPPLKGSSFAAPMALRRHLLGDQSHRCSGT</sequence>
<proteinExistence type="predicted"/>
<evidence type="ECO:0000313" key="1">
    <source>
        <dbReference type="EMBL" id="ABC27274.1"/>
    </source>
</evidence>
<name>Q2SQ00_HAHCH</name>
<evidence type="ECO:0000313" key="2">
    <source>
        <dbReference type="Proteomes" id="UP000000238"/>
    </source>
</evidence>
<keyword evidence="2" id="KW-1185">Reference proteome</keyword>
<dbReference type="KEGG" id="hch:HCH_00362"/>
<reference evidence="1 2" key="1">
    <citation type="journal article" date="2005" name="Nucleic Acids Res.">
        <title>Genomic blueprint of Hahella chejuensis, a marine microbe producing an algicidal agent.</title>
        <authorList>
            <person name="Jeong H."/>
            <person name="Yim J.H."/>
            <person name="Lee C."/>
            <person name="Choi S.-H."/>
            <person name="Park Y.K."/>
            <person name="Yoon S.H."/>
            <person name="Hur C.-G."/>
            <person name="Kang H.-Y."/>
            <person name="Kim D."/>
            <person name="Lee H.H."/>
            <person name="Park K.H."/>
            <person name="Park S.-H."/>
            <person name="Park H.-S."/>
            <person name="Lee H.K."/>
            <person name="Oh T.K."/>
            <person name="Kim J.F."/>
        </authorList>
    </citation>
    <scope>NUCLEOTIDE SEQUENCE [LARGE SCALE GENOMIC DNA]</scope>
    <source>
        <strain evidence="1 2">KCTC 2396</strain>
    </source>
</reference>
<dbReference type="AlphaFoldDB" id="Q2SQ00"/>
<dbReference type="STRING" id="349521.HCH_00362"/>
<dbReference type="eggNOG" id="COG1404">
    <property type="taxonomic scope" value="Bacteria"/>
</dbReference>
<dbReference type="EMBL" id="CP000155">
    <property type="protein sequence ID" value="ABC27274.1"/>
    <property type="molecule type" value="Genomic_DNA"/>
</dbReference>
<dbReference type="InterPro" id="IPR036852">
    <property type="entry name" value="Peptidase_S8/S53_dom_sf"/>
</dbReference>
<dbReference type="SUPFAM" id="SSF52743">
    <property type="entry name" value="Subtilisin-like"/>
    <property type="match status" value="1"/>
</dbReference>
<dbReference type="RefSeq" id="WP_011394351.1">
    <property type="nucleotide sequence ID" value="NC_007645.1"/>
</dbReference>
<dbReference type="GO" id="GO:0004252">
    <property type="term" value="F:serine-type endopeptidase activity"/>
    <property type="evidence" value="ECO:0007669"/>
    <property type="project" value="InterPro"/>
</dbReference>
<dbReference type="Gene3D" id="3.40.50.200">
    <property type="entry name" value="Peptidase S8/S53 domain"/>
    <property type="match status" value="1"/>
</dbReference>
<dbReference type="GO" id="GO:0006508">
    <property type="term" value="P:proteolysis"/>
    <property type="evidence" value="ECO:0007669"/>
    <property type="project" value="InterPro"/>
</dbReference>
<gene>
    <name evidence="1" type="ordered locus">HCH_00362</name>
</gene>
<evidence type="ECO:0008006" key="3">
    <source>
        <dbReference type="Google" id="ProtNLM"/>
    </source>
</evidence>
<dbReference type="Proteomes" id="UP000000238">
    <property type="component" value="Chromosome"/>
</dbReference>
<organism evidence="1 2">
    <name type="scientific">Hahella chejuensis (strain KCTC 2396)</name>
    <dbReference type="NCBI Taxonomy" id="349521"/>
    <lineage>
        <taxon>Bacteria</taxon>
        <taxon>Pseudomonadati</taxon>
        <taxon>Pseudomonadota</taxon>
        <taxon>Gammaproteobacteria</taxon>
        <taxon>Oceanospirillales</taxon>
        <taxon>Hahellaceae</taxon>
        <taxon>Hahella</taxon>
    </lineage>
</organism>
<protein>
    <recommendedName>
        <fullName evidence="3">Peptidase S8/S53 domain-containing protein</fullName>
    </recommendedName>
</protein>
<dbReference type="HOGENOM" id="CLU_873777_0_0_6"/>